<feature type="signal peptide" evidence="1">
    <location>
        <begin position="1"/>
        <end position="32"/>
    </location>
</feature>
<name>A0A4Z0MD79_9BACT</name>
<evidence type="ECO:0000259" key="2">
    <source>
        <dbReference type="Pfam" id="PF13372"/>
    </source>
</evidence>
<reference evidence="3 4" key="1">
    <citation type="submission" date="2019-04" db="EMBL/GenBank/DDBJ databases">
        <authorList>
            <person name="Feng G."/>
            <person name="Zhang J."/>
            <person name="Zhu H."/>
        </authorList>
    </citation>
    <scope>NUCLEOTIDE SEQUENCE [LARGE SCALE GENOMIC DNA]</scope>
    <source>
        <strain evidence="3 4">JCM 19491</strain>
    </source>
</reference>
<protein>
    <recommendedName>
        <fullName evidence="2">Alginate export domain-containing protein</fullName>
    </recommendedName>
</protein>
<feature type="domain" description="Alginate export" evidence="2">
    <location>
        <begin position="83"/>
        <end position="459"/>
    </location>
</feature>
<dbReference type="InterPro" id="IPR053728">
    <property type="entry name" value="Alginate_Permeability_Chnl"/>
</dbReference>
<feature type="chain" id="PRO_5021346615" description="Alginate export domain-containing protein" evidence="1">
    <location>
        <begin position="33"/>
        <end position="477"/>
    </location>
</feature>
<evidence type="ECO:0000313" key="4">
    <source>
        <dbReference type="Proteomes" id="UP000298284"/>
    </source>
</evidence>
<dbReference type="InterPro" id="IPR025388">
    <property type="entry name" value="Alginate_export_dom"/>
</dbReference>
<keyword evidence="1" id="KW-0732">Signal</keyword>
<evidence type="ECO:0000313" key="3">
    <source>
        <dbReference type="EMBL" id="TGD77693.1"/>
    </source>
</evidence>
<dbReference type="Gene3D" id="2.40.160.100">
    <property type="match status" value="1"/>
</dbReference>
<proteinExistence type="predicted"/>
<dbReference type="RefSeq" id="WP_135532879.1">
    <property type="nucleotide sequence ID" value="NZ_SRKZ01000008.1"/>
</dbReference>
<evidence type="ECO:0000256" key="1">
    <source>
        <dbReference type="SAM" id="SignalP"/>
    </source>
</evidence>
<comment type="caution">
    <text evidence="3">The sequence shown here is derived from an EMBL/GenBank/DDBJ whole genome shotgun (WGS) entry which is preliminary data.</text>
</comment>
<organism evidence="3 4">
    <name type="scientific">Hymenobacter wooponensis</name>
    <dbReference type="NCBI Taxonomy" id="1525360"/>
    <lineage>
        <taxon>Bacteria</taxon>
        <taxon>Pseudomonadati</taxon>
        <taxon>Bacteroidota</taxon>
        <taxon>Cytophagia</taxon>
        <taxon>Cytophagales</taxon>
        <taxon>Hymenobacteraceae</taxon>
        <taxon>Hymenobacter</taxon>
    </lineage>
</organism>
<dbReference type="Proteomes" id="UP000298284">
    <property type="component" value="Unassembled WGS sequence"/>
</dbReference>
<keyword evidence="4" id="KW-1185">Reference proteome</keyword>
<dbReference type="AlphaFoldDB" id="A0A4Z0MD79"/>
<dbReference type="EMBL" id="SRKZ01000008">
    <property type="protein sequence ID" value="TGD77693.1"/>
    <property type="molecule type" value="Genomic_DNA"/>
</dbReference>
<gene>
    <name evidence="3" type="ORF">EU557_23260</name>
</gene>
<dbReference type="Pfam" id="PF13372">
    <property type="entry name" value="Alginate_exp"/>
    <property type="match status" value="1"/>
</dbReference>
<accession>A0A4Z0MD79</accession>
<dbReference type="OrthoDB" id="311329at2"/>
<sequence length="477" mass="53173">MTTAARIRTPKNLALVILVVGSQLIAAQKASAQALGHDSIPTGHLANSAEEYWPAVPDSLPHQFVRRLKHLPLRGGRGFMGYGLHLRETYDNYQRYYWGLGPEDKNGYLLHRAIGYADLRWNRHLRAYAELNSSTISGRNGGPRPVQDENKLSFNQLFAELSWPVAPRAHLVLRLGKQVLQYGQGTLLDLRDANVRRSYLGAKAVAYLGNTRVDGLAMWLVRNNPGLLDDARDRTQWLLGGWLSHAYQHRLVTRFDVFYLFVNRDQTLFNQGAGAEQRHTVGASVYYQRGPWNGITVFEGQLGQFAGTTIRAWKVAQLVAYEVPSPKLKPVLTLQGAIASGDHNPADGELNTFNPLYPRAIYYGFVDNIGSSNVLVVHPRADVNLAPRVRLLTGYYRFWRTSLADGVYGPAGVLLLPAVDSGRFVGDMVDAVFSYSPTAALNLQATGVYFRRGTYLLSQPDLTTDIYYGGLRLTVRI</sequence>